<dbReference type="EMBL" id="JBETVU010000007">
    <property type="protein sequence ID" value="MES5148372.1"/>
    <property type="molecule type" value="Genomic_DNA"/>
</dbReference>
<evidence type="ECO:0000256" key="1">
    <source>
        <dbReference type="SAM" id="Phobius"/>
    </source>
</evidence>
<keyword evidence="1" id="KW-0812">Transmembrane</keyword>
<keyword evidence="3" id="KW-1185">Reference proteome</keyword>
<comment type="caution">
    <text evidence="2">The sequence shown here is derived from an EMBL/GenBank/DDBJ whole genome shotgun (WGS) entry which is preliminary data.</text>
</comment>
<gene>
    <name evidence="2" type="ORF">ABVC42_00145</name>
</gene>
<feature type="transmembrane region" description="Helical" evidence="1">
    <location>
        <begin position="83"/>
        <end position="107"/>
    </location>
</feature>
<keyword evidence="1" id="KW-1133">Transmembrane helix</keyword>
<keyword evidence="1" id="KW-0472">Membrane</keyword>
<evidence type="ECO:0000313" key="2">
    <source>
        <dbReference type="EMBL" id="MES5148372.1"/>
    </source>
</evidence>
<dbReference type="RefSeq" id="WP_060462993.1">
    <property type="nucleotide sequence ID" value="NZ_CP083390.1"/>
</dbReference>
<proteinExistence type="predicted"/>
<evidence type="ECO:0000313" key="3">
    <source>
        <dbReference type="Proteomes" id="UP001434419"/>
    </source>
</evidence>
<accession>A0ABV2B5N8</accession>
<protein>
    <recommendedName>
        <fullName evidence="4">DUF4181 domain-containing protein</fullName>
    </recommendedName>
</protein>
<feature type="transmembrane region" description="Helical" evidence="1">
    <location>
        <begin position="6"/>
        <end position="23"/>
    </location>
</feature>
<evidence type="ECO:0008006" key="4">
    <source>
        <dbReference type="Google" id="ProtNLM"/>
    </source>
</evidence>
<name>A0ABV2B5N8_9LACO</name>
<sequence length="129" mass="15011">MVYKLLFLIILLVIAQVVILYFIQQNVPEEFWTTIKSMEDLKKIWNNSTKAHAKNYLYERAYTCLPVLLLLSLLFIYTNSNGVMLNLGFLFVIISEVIIGFEFYLYLFKASNAAETLPLLTKVFKANQK</sequence>
<organism evidence="2 3">
    <name type="scientific">Lactobacillus crispatus</name>
    <dbReference type="NCBI Taxonomy" id="47770"/>
    <lineage>
        <taxon>Bacteria</taxon>
        <taxon>Bacillati</taxon>
        <taxon>Bacillota</taxon>
        <taxon>Bacilli</taxon>
        <taxon>Lactobacillales</taxon>
        <taxon>Lactobacillaceae</taxon>
        <taxon>Lactobacillus</taxon>
    </lineage>
</organism>
<reference evidence="2" key="1">
    <citation type="submission" date="2024-06" db="EMBL/GenBank/DDBJ databases">
        <title>Vaginal Lactobacillus fatty acid response mechanisms reveal a metabolite-targeted strategy for bacterial vaginosis treatment.</title>
        <authorList>
            <person name="Zhu M."/>
            <person name="Blainey P.C."/>
            <person name="Bloom S.M."/>
            <person name="Kwon D.S."/>
        </authorList>
    </citation>
    <scope>NUCLEOTIDE SEQUENCE</scope>
    <source>
        <strain evidence="2">194_F1_1</strain>
    </source>
</reference>
<feature type="transmembrane region" description="Helical" evidence="1">
    <location>
        <begin position="57"/>
        <end position="77"/>
    </location>
</feature>
<dbReference type="Proteomes" id="UP001434419">
    <property type="component" value="Unassembled WGS sequence"/>
</dbReference>